<keyword evidence="1" id="KW-0812">Transmembrane</keyword>
<proteinExistence type="predicted"/>
<reference evidence="3" key="1">
    <citation type="submission" date="2019-07" db="EMBL/GenBank/DDBJ databases">
        <title>Shewanella sp. YLB-08 draft genomic sequence.</title>
        <authorList>
            <person name="Yu L."/>
        </authorList>
    </citation>
    <scope>NUCLEOTIDE SEQUENCE [LARGE SCALE GENOMIC DNA]</scope>
    <source>
        <strain evidence="3">JCM 20706</strain>
    </source>
</reference>
<feature type="transmembrane region" description="Helical" evidence="1">
    <location>
        <begin position="7"/>
        <end position="29"/>
    </location>
</feature>
<evidence type="ECO:0000313" key="2">
    <source>
        <dbReference type="EMBL" id="TRY13852.1"/>
    </source>
</evidence>
<dbReference type="RefSeq" id="WP_144040633.1">
    <property type="nucleotide sequence ID" value="NZ_BMPL01000015.1"/>
</dbReference>
<keyword evidence="1" id="KW-1133">Transmembrane helix</keyword>
<feature type="transmembrane region" description="Helical" evidence="1">
    <location>
        <begin position="41"/>
        <end position="58"/>
    </location>
</feature>
<keyword evidence="1" id="KW-0472">Membrane</keyword>
<name>A0A553JN16_SHEHA</name>
<evidence type="ECO:0000256" key="1">
    <source>
        <dbReference type="SAM" id="Phobius"/>
    </source>
</evidence>
<keyword evidence="3" id="KW-1185">Reference proteome</keyword>
<organism evidence="2 3">
    <name type="scientific">Shewanella hanedai</name>
    <name type="common">Alteromonas hanedai</name>
    <dbReference type="NCBI Taxonomy" id="25"/>
    <lineage>
        <taxon>Bacteria</taxon>
        <taxon>Pseudomonadati</taxon>
        <taxon>Pseudomonadota</taxon>
        <taxon>Gammaproteobacteria</taxon>
        <taxon>Alteromonadales</taxon>
        <taxon>Shewanellaceae</taxon>
        <taxon>Shewanella</taxon>
    </lineage>
</organism>
<dbReference type="EMBL" id="VKGK01000015">
    <property type="protein sequence ID" value="TRY13852.1"/>
    <property type="molecule type" value="Genomic_DNA"/>
</dbReference>
<evidence type="ECO:0000313" key="3">
    <source>
        <dbReference type="Proteomes" id="UP000318126"/>
    </source>
</evidence>
<dbReference type="AlphaFoldDB" id="A0A553JN16"/>
<comment type="caution">
    <text evidence="2">The sequence shown here is derived from an EMBL/GenBank/DDBJ whole genome shotgun (WGS) entry which is preliminary data.</text>
</comment>
<protein>
    <submittedName>
        <fullName evidence="2">Uncharacterized protein</fullName>
    </submittedName>
</protein>
<dbReference type="Proteomes" id="UP000318126">
    <property type="component" value="Unassembled WGS sequence"/>
</dbReference>
<gene>
    <name evidence="2" type="ORF">FN961_13120</name>
</gene>
<accession>A0A553JN16</accession>
<sequence>MELIRNIAAFIKLAFFFPLCWVLGGTFVLVLLKQIGAEYPWPYVGYFVVGIGGTVWFAKS</sequence>